<dbReference type="AlphaFoldDB" id="A0A1M5AF31"/>
<proteinExistence type="predicted"/>
<keyword evidence="1" id="KW-0472">Membrane</keyword>
<name>A0A1M5AF31_9RHOB</name>
<sequence>MSRFTAFSTVVGLLGLATAMLSALASQPPAGLLVLGLASMGFGMLGAVIGAAAAVRLVPFSTR</sequence>
<protein>
    <submittedName>
        <fullName evidence="2">Uncharacterized protein</fullName>
    </submittedName>
</protein>
<gene>
    <name evidence="2" type="ORF">SAMN05444279_12551</name>
</gene>
<organism evidence="2 3">
    <name type="scientific">Ruegeria intermedia</name>
    <dbReference type="NCBI Taxonomy" id="996115"/>
    <lineage>
        <taxon>Bacteria</taxon>
        <taxon>Pseudomonadati</taxon>
        <taxon>Pseudomonadota</taxon>
        <taxon>Alphaproteobacteria</taxon>
        <taxon>Rhodobacterales</taxon>
        <taxon>Roseobacteraceae</taxon>
        <taxon>Ruegeria</taxon>
    </lineage>
</organism>
<dbReference type="EMBL" id="FQVK01000025">
    <property type="protein sequence ID" value="SHF28910.1"/>
    <property type="molecule type" value="Genomic_DNA"/>
</dbReference>
<keyword evidence="3" id="KW-1185">Reference proteome</keyword>
<dbReference type="RefSeq" id="WP_149776984.1">
    <property type="nucleotide sequence ID" value="NZ_FQVK01000025.1"/>
</dbReference>
<feature type="transmembrane region" description="Helical" evidence="1">
    <location>
        <begin position="35"/>
        <end position="58"/>
    </location>
</feature>
<keyword evidence="1" id="KW-0812">Transmembrane</keyword>
<evidence type="ECO:0000313" key="2">
    <source>
        <dbReference type="EMBL" id="SHF28910.1"/>
    </source>
</evidence>
<dbReference type="OrthoDB" id="7709590at2"/>
<evidence type="ECO:0000313" key="3">
    <source>
        <dbReference type="Proteomes" id="UP000325134"/>
    </source>
</evidence>
<accession>A0A1M5AF31</accession>
<keyword evidence="1" id="KW-1133">Transmembrane helix</keyword>
<reference evidence="2 3" key="1">
    <citation type="submission" date="2016-11" db="EMBL/GenBank/DDBJ databases">
        <authorList>
            <person name="Varghese N."/>
            <person name="Submissions S."/>
        </authorList>
    </citation>
    <scope>NUCLEOTIDE SEQUENCE [LARGE SCALE GENOMIC DNA]</scope>
    <source>
        <strain evidence="2 3">DSM 29341</strain>
    </source>
</reference>
<dbReference type="Proteomes" id="UP000325134">
    <property type="component" value="Unassembled WGS sequence"/>
</dbReference>
<evidence type="ECO:0000256" key="1">
    <source>
        <dbReference type="SAM" id="Phobius"/>
    </source>
</evidence>